<organism evidence="1 2">
    <name type="scientific">Rhabditophanes sp. KR3021</name>
    <dbReference type="NCBI Taxonomy" id="114890"/>
    <lineage>
        <taxon>Eukaryota</taxon>
        <taxon>Metazoa</taxon>
        <taxon>Ecdysozoa</taxon>
        <taxon>Nematoda</taxon>
        <taxon>Chromadorea</taxon>
        <taxon>Rhabditida</taxon>
        <taxon>Tylenchina</taxon>
        <taxon>Panagrolaimomorpha</taxon>
        <taxon>Strongyloidoidea</taxon>
        <taxon>Alloionematidae</taxon>
        <taxon>Rhabditophanes</taxon>
    </lineage>
</organism>
<accession>A0AC35TY96</accession>
<name>A0AC35TY96_9BILA</name>
<dbReference type="Proteomes" id="UP000095286">
    <property type="component" value="Unplaced"/>
</dbReference>
<evidence type="ECO:0000313" key="1">
    <source>
        <dbReference type="Proteomes" id="UP000095286"/>
    </source>
</evidence>
<proteinExistence type="predicted"/>
<reference evidence="2" key="1">
    <citation type="submission" date="2016-11" db="UniProtKB">
        <authorList>
            <consortium name="WormBaseParasite"/>
        </authorList>
    </citation>
    <scope>IDENTIFICATION</scope>
    <source>
        <strain evidence="2">KR3021</strain>
    </source>
</reference>
<sequence length="883" mass="99024">MTEFGRKAEYSLPNGIKFELIITKSFKVSELFEIGALQCNLDDKKDHRYFGVALILDNGHYHWLAECSYVVQCEHLKIDFGNEFDIGSIEPIQLQFSIKYFVTNCLTLTSPAAVNIFFFEAKAQMLKGQLDLYHEDYIKLYALLLQILEGDFVSDKLFTVLFNSVYVPKNVLKKCNRLLSEMRSEIGLEYKKLQGEKKGFSMVQFVKIAETAVNYGSRYYQVKDVKNKSLFLAVNQTSIIQYCESDLIKAEKVFSYQNSINFLHYEHRFSVEIEAKYASHQNQSPLAKENSLNKLQSSSMSIGSTSSSADSQSILEYRKVSVMSLNGPKNKERMKGEVEQAKVLRKQLVEKKEVLGEELIALLAQLKDVCVEEAETTGKLPMDIYKTLAPGEPLPKFKMKIGTSFALSSDVLANVDKVCLFEDDSYNQLEVQINVQRKIVDAANKLASDKTTNKSVRKKRKRDFEAAHTKLKGLEMRVMQMRIAQSKPDLTSGQVSENADGQTWTKYGGKGFVTKSCPTTPRGSFSDISMDSTHNTRSNKFNPDNNRFMKSLFNIAEKTKEQYQNFATQYTSFRVGKPIGKEQFSSSIGRLNSMPAAVCQPTRRAHSIVTTQRNPLKSTQFSYEDSKIEDVCKSSFELSNGSIQGDFGYHTSAPYISSYRQSRYPTLFDQQSAKSNGQSRSSSVTLNSYPSPTPHQGNHSSVAVAASNQMGLIVQQINNSQLLKGPFYSSTTSFNNRTTDPAKTSTSSFTGLPFKSNQFNRIPMKESNSSPAINATSDLFQSHRKITTFPAANGNVIDRPGGYKIAPERSSFKAPFLRSCEGTATSLEQAKSNDWYTNMLAEQLTSQERVEKLVRRYGGGGETIQIGTSPDRALNKSSTATIV</sequence>
<evidence type="ECO:0000313" key="2">
    <source>
        <dbReference type="WBParaSite" id="RSKR_0000533300.1"/>
    </source>
</evidence>
<protein>
    <submittedName>
        <fullName evidence="2">FERM domain-containing protein</fullName>
    </submittedName>
</protein>
<dbReference type="WBParaSite" id="RSKR_0000533300.1">
    <property type="protein sequence ID" value="RSKR_0000533300.1"/>
    <property type="gene ID" value="RSKR_0000533300"/>
</dbReference>